<sequence>MTSTLQGLAGNMPRGGTEATATEGDQKVYKTPMIRIKRIISIKNRPKIRRLEHTLPNVATFLPKLYFKGKLAMNNATSSLEVATFTYNIIV</sequence>
<dbReference type="EMBL" id="JAAIUW010000012">
    <property type="protein sequence ID" value="KAF7807196.1"/>
    <property type="molecule type" value="Genomic_DNA"/>
</dbReference>
<feature type="region of interest" description="Disordered" evidence="1">
    <location>
        <begin position="1"/>
        <end position="24"/>
    </location>
</feature>
<dbReference type="Proteomes" id="UP000634136">
    <property type="component" value="Unassembled WGS sequence"/>
</dbReference>
<evidence type="ECO:0000256" key="1">
    <source>
        <dbReference type="SAM" id="MobiDB-lite"/>
    </source>
</evidence>
<reference evidence="2" key="1">
    <citation type="submission" date="2020-09" db="EMBL/GenBank/DDBJ databases">
        <title>Genome-Enabled Discovery of Anthraquinone Biosynthesis in Senna tora.</title>
        <authorList>
            <person name="Kang S.-H."/>
            <person name="Pandey R.P."/>
            <person name="Lee C.-M."/>
            <person name="Sim J.-S."/>
            <person name="Jeong J.-T."/>
            <person name="Choi B.-S."/>
            <person name="Jung M."/>
            <person name="Ginzburg D."/>
            <person name="Zhao K."/>
            <person name="Won S.Y."/>
            <person name="Oh T.-J."/>
            <person name="Yu Y."/>
            <person name="Kim N.-H."/>
            <person name="Lee O.R."/>
            <person name="Lee T.-H."/>
            <person name="Bashyal P."/>
            <person name="Kim T.-S."/>
            <person name="Lee W.-H."/>
            <person name="Kawkins C."/>
            <person name="Kim C.-K."/>
            <person name="Kim J.S."/>
            <person name="Ahn B.O."/>
            <person name="Rhee S.Y."/>
            <person name="Sohng J.K."/>
        </authorList>
    </citation>
    <scope>NUCLEOTIDE SEQUENCE</scope>
    <source>
        <tissue evidence="2">Leaf</tissue>
    </source>
</reference>
<evidence type="ECO:0000313" key="3">
    <source>
        <dbReference type="Proteomes" id="UP000634136"/>
    </source>
</evidence>
<dbReference type="AlphaFoldDB" id="A0A834SPE9"/>
<organism evidence="2 3">
    <name type="scientific">Senna tora</name>
    <dbReference type="NCBI Taxonomy" id="362788"/>
    <lineage>
        <taxon>Eukaryota</taxon>
        <taxon>Viridiplantae</taxon>
        <taxon>Streptophyta</taxon>
        <taxon>Embryophyta</taxon>
        <taxon>Tracheophyta</taxon>
        <taxon>Spermatophyta</taxon>
        <taxon>Magnoliopsida</taxon>
        <taxon>eudicotyledons</taxon>
        <taxon>Gunneridae</taxon>
        <taxon>Pentapetalae</taxon>
        <taxon>rosids</taxon>
        <taxon>fabids</taxon>
        <taxon>Fabales</taxon>
        <taxon>Fabaceae</taxon>
        <taxon>Caesalpinioideae</taxon>
        <taxon>Cassia clade</taxon>
        <taxon>Senna</taxon>
    </lineage>
</organism>
<comment type="caution">
    <text evidence="2">The sequence shown here is derived from an EMBL/GenBank/DDBJ whole genome shotgun (WGS) entry which is preliminary data.</text>
</comment>
<evidence type="ECO:0000313" key="2">
    <source>
        <dbReference type="EMBL" id="KAF7807196.1"/>
    </source>
</evidence>
<protein>
    <submittedName>
        <fullName evidence="2">Uncharacterized protein</fullName>
    </submittedName>
</protein>
<accession>A0A834SPE9</accession>
<proteinExistence type="predicted"/>
<gene>
    <name evidence="2" type="ORF">G2W53_039357</name>
</gene>
<keyword evidence="3" id="KW-1185">Reference proteome</keyword>
<name>A0A834SPE9_9FABA</name>